<protein>
    <recommendedName>
        <fullName evidence="3">HPP transmembrane region domain-containing protein</fullName>
    </recommendedName>
</protein>
<organism evidence="4 5">
    <name type="scientific">Chlorella vulgaris</name>
    <name type="common">Green alga</name>
    <dbReference type="NCBI Taxonomy" id="3077"/>
    <lineage>
        <taxon>Eukaryota</taxon>
        <taxon>Viridiplantae</taxon>
        <taxon>Chlorophyta</taxon>
        <taxon>core chlorophytes</taxon>
        <taxon>Trebouxiophyceae</taxon>
        <taxon>Chlorellales</taxon>
        <taxon>Chlorellaceae</taxon>
        <taxon>Chlorella clade</taxon>
        <taxon>Chlorella</taxon>
    </lineage>
</organism>
<dbReference type="AlphaFoldDB" id="A0A9D4TKN2"/>
<feature type="transmembrane region" description="Helical" evidence="2">
    <location>
        <begin position="173"/>
        <end position="193"/>
    </location>
</feature>
<keyword evidence="2" id="KW-0812">Transmembrane</keyword>
<feature type="domain" description="HPP transmembrane region" evidence="3">
    <location>
        <begin position="167"/>
        <end position="322"/>
    </location>
</feature>
<evidence type="ECO:0000313" key="5">
    <source>
        <dbReference type="Proteomes" id="UP001055712"/>
    </source>
</evidence>
<accession>A0A9D4TKN2</accession>
<dbReference type="PANTHER" id="PTHR33741:SF5">
    <property type="entry name" value="TRANSMEMBRANE PROTEIN DDB_G0269096-RELATED"/>
    <property type="match status" value="1"/>
</dbReference>
<keyword evidence="2" id="KW-1133">Transmembrane helix</keyword>
<name>A0A9D4TKN2_CHLVU</name>
<evidence type="ECO:0000256" key="1">
    <source>
        <dbReference type="SAM" id="MobiDB-lite"/>
    </source>
</evidence>
<feature type="region of interest" description="Disordered" evidence="1">
    <location>
        <begin position="71"/>
        <end position="121"/>
    </location>
</feature>
<sequence>MDQDGSVRSRSSTINLHADGSSHGGRRFFDVEDGRGQHSPTSNEPAAAGNTANRQHTSANAHHGAVWVIEDSSGKHGNGSTHSGRSKQQRGSMQRSGSGSGTGTGSSASGGSSSGRRGLDKAAEQGLANAKVLIEDPNELEMFDWGAYWGSLPKKLKGGLDTRLPIPTWRNVFWGWLGAFLGILAVSALNQWVTPDIDIALIVGSFGASAVLIFGVIESKMAQPRNFMGGQFLSGLVGITTRVVIHQAWIAGPVGMSLALVVMMVTSTTHPPGGATALIAATLTDLPKWHGYAYLVTVGLGSLVMQVIALVVNNIDPQRRYPTFWW</sequence>
<evidence type="ECO:0000313" key="4">
    <source>
        <dbReference type="EMBL" id="KAI3428236.1"/>
    </source>
</evidence>
<dbReference type="Pfam" id="PF04982">
    <property type="entry name" value="TM_HPP"/>
    <property type="match status" value="1"/>
</dbReference>
<dbReference type="PANTHER" id="PTHR33741">
    <property type="entry name" value="TRANSMEMBRANE PROTEIN DDB_G0269096-RELATED"/>
    <property type="match status" value="1"/>
</dbReference>
<feature type="transmembrane region" description="Helical" evidence="2">
    <location>
        <begin position="292"/>
        <end position="312"/>
    </location>
</feature>
<feature type="transmembrane region" description="Helical" evidence="2">
    <location>
        <begin position="248"/>
        <end position="266"/>
    </location>
</feature>
<dbReference type="OrthoDB" id="2016548at2759"/>
<reference evidence="4" key="1">
    <citation type="journal article" date="2019" name="Plant J.">
        <title>Chlorella vulgaris genome assembly and annotation reveals the molecular basis for metabolic acclimation to high light conditions.</title>
        <authorList>
            <person name="Cecchin M."/>
            <person name="Marcolungo L."/>
            <person name="Rossato M."/>
            <person name="Girolomoni L."/>
            <person name="Cosentino E."/>
            <person name="Cuine S."/>
            <person name="Li-Beisson Y."/>
            <person name="Delledonne M."/>
            <person name="Ballottari M."/>
        </authorList>
    </citation>
    <scope>NUCLEOTIDE SEQUENCE</scope>
    <source>
        <strain evidence="4">211/11P</strain>
    </source>
</reference>
<feature type="compositionally biased region" description="Low complexity" evidence="1">
    <location>
        <begin position="105"/>
        <end position="116"/>
    </location>
</feature>
<dbReference type="InterPro" id="IPR007065">
    <property type="entry name" value="HPP"/>
</dbReference>
<dbReference type="Proteomes" id="UP001055712">
    <property type="component" value="Unassembled WGS sequence"/>
</dbReference>
<dbReference type="InterPro" id="IPR058581">
    <property type="entry name" value="TM_HPP"/>
</dbReference>
<dbReference type="EMBL" id="SIDB01000009">
    <property type="protein sequence ID" value="KAI3428236.1"/>
    <property type="molecule type" value="Genomic_DNA"/>
</dbReference>
<reference evidence="4" key="2">
    <citation type="submission" date="2020-11" db="EMBL/GenBank/DDBJ databases">
        <authorList>
            <person name="Cecchin M."/>
            <person name="Marcolungo L."/>
            <person name="Rossato M."/>
            <person name="Girolomoni L."/>
            <person name="Cosentino E."/>
            <person name="Cuine S."/>
            <person name="Li-Beisson Y."/>
            <person name="Delledonne M."/>
            <person name="Ballottari M."/>
        </authorList>
    </citation>
    <scope>NUCLEOTIDE SEQUENCE</scope>
    <source>
        <strain evidence="4">211/11P</strain>
        <tissue evidence="4">Whole cell</tissue>
    </source>
</reference>
<feature type="compositionally biased region" description="Polar residues" evidence="1">
    <location>
        <begin position="1"/>
        <end position="15"/>
    </location>
</feature>
<evidence type="ECO:0000256" key="2">
    <source>
        <dbReference type="SAM" id="Phobius"/>
    </source>
</evidence>
<comment type="caution">
    <text evidence="4">The sequence shown here is derived from an EMBL/GenBank/DDBJ whole genome shotgun (WGS) entry which is preliminary data.</text>
</comment>
<feature type="transmembrane region" description="Helical" evidence="2">
    <location>
        <begin position="199"/>
        <end position="217"/>
    </location>
</feature>
<keyword evidence="2" id="KW-0472">Membrane</keyword>
<evidence type="ECO:0000259" key="3">
    <source>
        <dbReference type="Pfam" id="PF04982"/>
    </source>
</evidence>
<keyword evidence="5" id="KW-1185">Reference proteome</keyword>
<gene>
    <name evidence="4" type="ORF">D9Q98_006616</name>
</gene>
<proteinExistence type="predicted"/>
<feature type="compositionally biased region" description="Basic and acidic residues" evidence="1">
    <location>
        <begin position="27"/>
        <end position="36"/>
    </location>
</feature>
<feature type="compositionally biased region" description="Polar residues" evidence="1">
    <location>
        <begin position="38"/>
        <end position="59"/>
    </location>
</feature>
<feature type="region of interest" description="Disordered" evidence="1">
    <location>
        <begin position="1"/>
        <end position="59"/>
    </location>
</feature>